<keyword evidence="7" id="KW-0503">Monooxygenase</keyword>
<keyword evidence="4" id="KW-0479">Metal-binding</keyword>
<reference evidence="9 10" key="1">
    <citation type="submission" date="2017-11" db="EMBL/GenBank/DDBJ databases">
        <title>De-novo sequencing of pomegranate (Punica granatum L.) genome.</title>
        <authorList>
            <person name="Akparov Z."/>
            <person name="Amiraslanov A."/>
            <person name="Hajiyeva S."/>
            <person name="Abbasov M."/>
            <person name="Kaur K."/>
            <person name="Hamwieh A."/>
            <person name="Solovyev V."/>
            <person name="Salamov A."/>
            <person name="Braich B."/>
            <person name="Kosarev P."/>
            <person name="Mahmoud A."/>
            <person name="Hajiyev E."/>
            <person name="Babayeva S."/>
            <person name="Izzatullayeva V."/>
            <person name="Mammadov A."/>
            <person name="Mammadov A."/>
            <person name="Sharifova S."/>
            <person name="Ojaghi J."/>
            <person name="Eynullazada K."/>
            <person name="Bayramov B."/>
            <person name="Abdulazimova A."/>
            <person name="Shahmuradov I."/>
        </authorList>
    </citation>
    <scope>NUCLEOTIDE SEQUENCE [LARGE SCALE GENOMIC DNA]</scope>
    <source>
        <strain evidence="10">cv. AG2017</strain>
        <tissue evidence="9">Leaf</tissue>
    </source>
</reference>
<comment type="similarity">
    <text evidence="2">Belongs to the cytochrome P450 family.</text>
</comment>
<gene>
    <name evidence="9" type="ORF">CRG98_012500</name>
</gene>
<dbReference type="GO" id="GO:0005506">
    <property type="term" value="F:iron ion binding"/>
    <property type="evidence" value="ECO:0007669"/>
    <property type="project" value="InterPro"/>
</dbReference>
<dbReference type="AlphaFoldDB" id="A0A2I0KEY5"/>
<dbReference type="PRINTS" id="PR00385">
    <property type="entry name" value="P450"/>
</dbReference>
<organism evidence="9 10">
    <name type="scientific">Punica granatum</name>
    <name type="common">Pomegranate</name>
    <dbReference type="NCBI Taxonomy" id="22663"/>
    <lineage>
        <taxon>Eukaryota</taxon>
        <taxon>Viridiplantae</taxon>
        <taxon>Streptophyta</taxon>
        <taxon>Embryophyta</taxon>
        <taxon>Tracheophyta</taxon>
        <taxon>Spermatophyta</taxon>
        <taxon>Magnoliopsida</taxon>
        <taxon>eudicotyledons</taxon>
        <taxon>Gunneridae</taxon>
        <taxon>Pentapetalae</taxon>
        <taxon>rosids</taxon>
        <taxon>malvids</taxon>
        <taxon>Myrtales</taxon>
        <taxon>Lythraceae</taxon>
        <taxon>Punica</taxon>
    </lineage>
</organism>
<evidence type="ECO:0000256" key="7">
    <source>
        <dbReference type="ARBA" id="ARBA00023033"/>
    </source>
</evidence>
<dbReference type="STRING" id="22663.A0A2I0KEY5"/>
<keyword evidence="8" id="KW-0472">Membrane</keyword>
<keyword evidence="8" id="KW-0812">Transmembrane</keyword>
<sequence>MPMSAILILLAVIVLLPFIAFLILVGKLFTGKSIKNPEYPPINGTIFGQVFYFNTLYDQQTKDAKKFPTFRLLAPSQSDVYTIDPRNVEHVSKTCFGKYIKGDGDKEIIKDLFGEGIFAVNGDKWRQQRKLASLEFSTRVLRDFSCSVFRQNAAKLVGVLVEMAAQGRDFDVQDILMRAGLDSIFKVGFGVDLNCLEGWSKEASNFMKAFDNANALIYWRYVDPLWKLKRFLLESKKDPVKMNDKYLRDIILNFMLAGKDSTGNTLSWFLFMLCKNPLVQENIFQEIRDLIPIEDPERESRADPNDFVAKITESVLDQMHYLHAALSETLRLYPAVPL</sequence>
<dbReference type="GO" id="GO:0004497">
    <property type="term" value="F:monooxygenase activity"/>
    <property type="evidence" value="ECO:0007669"/>
    <property type="project" value="UniProtKB-KW"/>
</dbReference>
<dbReference type="PANTHER" id="PTHR24296">
    <property type="entry name" value="CYTOCHROME P450"/>
    <property type="match status" value="1"/>
</dbReference>
<evidence type="ECO:0000256" key="1">
    <source>
        <dbReference type="ARBA" id="ARBA00001971"/>
    </source>
</evidence>
<comment type="cofactor">
    <cofactor evidence="1">
        <name>heme</name>
        <dbReference type="ChEBI" id="CHEBI:30413"/>
    </cofactor>
</comment>
<dbReference type="SUPFAM" id="SSF48264">
    <property type="entry name" value="Cytochrome P450"/>
    <property type="match status" value="1"/>
</dbReference>
<accession>A0A2I0KEY5</accession>
<dbReference type="GO" id="GO:0016705">
    <property type="term" value="F:oxidoreductase activity, acting on paired donors, with incorporation or reduction of molecular oxygen"/>
    <property type="evidence" value="ECO:0007669"/>
    <property type="project" value="InterPro"/>
</dbReference>
<evidence type="ECO:0000256" key="8">
    <source>
        <dbReference type="SAM" id="Phobius"/>
    </source>
</evidence>
<keyword evidence="3" id="KW-0349">Heme</keyword>
<keyword evidence="5" id="KW-0560">Oxidoreductase</keyword>
<evidence type="ECO:0000256" key="3">
    <source>
        <dbReference type="ARBA" id="ARBA00022617"/>
    </source>
</evidence>
<keyword evidence="10" id="KW-1185">Reference proteome</keyword>
<evidence type="ECO:0000256" key="5">
    <source>
        <dbReference type="ARBA" id="ARBA00023002"/>
    </source>
</evidence>
<proteinExistence type="inferred from homology"/>
<dbReference type="EMBL" id="PGOL01000643">
    <property type="protein sequence ID" value="PKI67079.1"/>
    <property type="molecule type" value="Genomic_DNA"/>
</dbReference>
<protein>
    <recommendedName>
        <fullName evidence="11">Cytochrome P450 704C1-like</fullName>
    </recommendedName>
</protein>
<comment type="caution">
    <text evidence="9">The sequence shown here is derived from an EMBL/GenBank/DDBJ whole genome shotgun (WGS) entry which is preliminary data.</text>
</comment>
<keyword evidence="6" id="KW-0408">Iron</keyword>
<evidence type="ECO:0000256" key="4">
    <source>
        <dbReference type="ARBA" id="ARBA00022723"/>
    </source>
</evidence>
<evidence type="ECO:0000313" key="10">
    <source>
        <dbReference type="Proteomes" id="UP000233551"/>
    </source>
</evidence>
<dbReference type="Proteomes" id="UP000233551">
    <property type="component" value="Unassembled WGS sequence"/>
</dbReference>
<evidence type="ECO:0000256" key="2">
    <source>
        <dbReference type="ARBA" id="ARBA00010617"/>
    </source>
</evidence>
<dbReference type="Gene3D" id="1.10.630.10">
    <property type="entry name" value="Cytochrome P450"/>
    <property type="match status" value="2"/>
</dbReference>
<dbReference type="GO" id="GO:0020037">
    <property type="term" value="F:heme binding"/>
    <property type="evidence" value="ECO:0007669"/>
    <property type="project" value="InterPro"/>
</dbReference>
<dbReference type="InterPro" id="IPR002401">
    <property type="entry name" value="Cyt_P450_E_grp-I"/>
</dbReference>
<feature type="transmembrane region" description="Helical" evidence="8">
    <location>
        <begin position="6"/>
        <end position="25"/>
    </location>
</feature>
<name>A0A2I0KEY5_PUNGR</name>
<evidence type="ECO:0000256" key="6">
    <source>
        <dbReference type="ARBA" id="ARBA00023004"/>
    </source>
</evidence>
<dbReference type="Pfam" id="PF00067">
    <property type="entry name" value="p450"/>
    <property type="match status" value="1"/>
</dbReference>
<dbReference type="InterPro" id="IPR036396">
    <property type="entry name" value="Cyt_P450_sf"/>
</dbReference>
<evidence type="ECO:0008006" key="11">
    <source>
        <dbReference type="Google" id="ProtNLM"/>
    </source>
</evidence>
<dbReference type="InterPro" id="IPR001128">
    <property type="entry name" value="Cyt_P450"/>
</dbReference>
<dbReference type="PRINTS" id="PR00463">
    <property type="entry name" value="EP450I"/>
</dbReference>
<feature type="non-terminal residue" evidence="9">
    <location>
        <position position="338"/>
    </location>
</feature>
<evidence type="ECO:0000313" key="9">
    <source>
        <dbReference type="EMBL" id="PKI67079.1"/>
    </source>
</evidence>
<keyword evidence="8" id="KW-1133">Transmembrane helix</keyword>